<comment type="caution">
    <text evidence="1">The sequence shown here is derived from an EMBL/GenBank/DDBJ whole genome shotgun (WGS) entry which is preliminary data.</text>
</comment>
<gene>
    <name evidence="1" type="ORF">SPARVUS_LOCUS5100867</name>
</gene>
<keyword evidence="2" id="KW-1185">Reference proteome</keyword>
<sequence length="42" mass="4923">MTRDCRLLRSGYRNLTGTHSHFRCDRLGERNLLGHVTGPRRL</sequence>
<dbReference type="EMBL" id="CATNWA010010179">
    <property type="protein sequence ID" value="CAI9559504.1"/>
    <property type="molecule type" value="Genomic_DNA"/>
</dbReference>
<reference evidence="1" key="1">
    <citation type="submission" date="2023-05" db="EMBL/GenBank/DDBJ databases">
        <authorList>
            <person name="Stuckert A."/>
        </authorList>
    </citation>
    <scope>NUCLEOTIDE SEQUENCE</scope>
</reference>
<evidence type="ECO:0000313" key="1">
    <source>
        <dbReference type="EMBL" id="CAI9559504.1"/>
    </source>
</evidence>
<organism evidence="1 2">
    <name type="scientific">Staurois parvus</name>
    <dbReference type="NCBI Taxonomy" id="386267"/>
    <lineage>
        <taxon>Eukaryota</taxon>
        <taxon>Metazoa</taxon>
        <taxon>Chordata</taxon>
        <taxon>Craniata</taxon>
        <taxon>Vertebrata</taxon>
        <taxon>Euteleostomi</taxon>
        <taxon>Amphibia</taxon>
        <taxon>Batrachia</taxon>
        <taxon>Anura</taxon>
        <taxon>Neobatrachia</taxon>
        <taxon>Ranoidea</taxon>
        <taxon>Ranidae</taxon>
        <taxon>Staurois</taxon>
    </lineage>
</organism>
<name>A0ABN9CIK1_9NEOB</name>
<proteinExistence type="predicted"/>
<feature type="non-terminal residue" evidence="1">
    <location>
        <position position="42"/>
    </location>
</feature>
<evidence type="ECO:0000313" key="2">
    <source>
        <dbReference type="Proteomes" id="UP001162483"/>
    </source>
</evidence>
<protein>
    <submittedName>
        <fullName evidence="1">Uncharacterized protein</fullName>
    </submittedName>
</protein>
<dbReference type="Proteomes" id="UP001162483">
    <property type="component" value="Unassembled WGS sequence"/>
</dbReference>
<accession>A0ABN9CIK1</accession>